<dbReference type="EMBL" id="FLQU01002034">
    <property type="protein sequence ID" value="SBS95379.1"/>
    <property type="molecule type" value="Genomic_DNA"/>
</dbReference>
<protein>
    <submittedName>
        <fullName evidence="2">Rhoptry neck protein 5, putative (RON5)</fullName>
    </submittedName>
</protein>
<accession>A0A1A8WR41</accession>
<name>A0A1A8WR41_PLAOA</name>
<proteinExistence type="predicted"/>
<dbReference type="Proteomes" id="UP000078560">
    <property type="component" value="Unassembled WGS sequence"/>
</dbReference>
<dbReference type="AlphaFoldDB" id="A0A1A8WR41"/>
<gene>
    <name evidence="2" type="ORF">POVCU2_0095400</name>
</gene>
<evidence type="ECO:0000256" key="1">
    <source>
        <dbReference type="SAM" id="SignalP"/>
    </source>
</evidence>
<feature type="signal peptide" evidence="1">
    <location>
        <begin position="1"/>
        <end position="20"/>
    </location>
</feature>
<feature type="chain" id="PRO_5008381072" evidence="1">
    <location>
        <begin position="21"/>
        <end position="113"/>
    </location>
</feature>
<sequence>MKLSLPFSFFYLSLIWEVSSNYKFLKRGKYISPNLHGRFFENILVPKLHIGRHHPVKNKRKNGKEEISFDKLEKSIMKNVDSINVMFDPKVKKFIPSKSKKAHIVGKRIQYEK</sequence>
<reference evidence="3" key="1">
    <citation type="submission" date="2016-05" db="EMBL/GenBank/DDBJ databases">
        <authorList>
            <person name="Naeem Raeece"/>
        </authorList>
    </citation>
    <scope>NUCLEOTIDE SEQUENCE [LARGE SCALE GENOMIC DNA]</scope>
</reference>
<keyword evidence="1" id="KW-0732">Signal</keyword>
<evidence type="ECO:0000313" key="3">
    <source>
        <dbReference type="Proteomes" id="UP000078560"/>
    </source>
</evidence>
<organism evidence="2 3">
    <name type="scientific">Plasmodium ovale curtisi</name>
    <dbReference type="NCBI Taxonomy" id="864141"/>
    <lineage>
        <taxon>Eukaryota</taxon>
        <taxon>Sar</taxon>
        <taxon>Alveolata</taxon>
        <taxon>Apicomplexa</taxon>
        <taxon>Aconoidasida</taxon>
        <taxon>Haemosporida</taxon>
        <taxon>Plasmodiidae</taxon>
        <taxon>Plasmodium</taxon>
        <taxon>Plasmodium (Plasmodium)</taxon>
    </lineage>
</organism>
<evidence type="ECO:0000313" key="2">
    <source>
        <dbReference type="EMBL" id="SBS95379.1"/>
    </source>
</evidence>